<dbReference type="GO" id="GO:0000976">
    <property type="term" value="F:transcription cis-regulatory region binding"/>
    <property type="evidence" value="ECO:0007669"/>
    <property type="project" value="TreeGrafter"/>
</dbReference>
<feature type="transmembrane region" description="Helical" evidence="9">
    <location>
        <begin position="465"/>
        <end position="488"/>
    </location>
</feature>
<protein>
    <recommendedName>
        <fullName evidence="10">Zn(2)-C6 fungal-type domain-containing protein</fullName>
    </recommendedName>
</protein>
<evidence type="ECO:0000259" key="10">
    <source>
        <dbReference type="PROSITE" id="PS50048"/>
    </source>
</evidence>
<keyword evidence="7" id="KW-0539">Nucleus</keyword>
<feature type="transmembrane region" description="Helical" evidence="9">
    <location>
        <begin position="422"/>
        <end position="444"/>
    </location>
</feature>
<accession>A0A067NZV3</accession>
<dbReference type="PROSITE" id="PS50048">
    <property type="entry name" value="ZN2_CY6_FUNGAL_2"/>
    <property type="match status" value="1"/>
</dbReference>
<name>A0A067NZV3_PLEO1</name>
<keyword evidence="5" id="KW-0238">DNA-binding</keyword>
<keyword evidence="4" id="KW-0805">Transcription regulation</keyword>
<keyword evidence="9" id="KW-0812">Transmembrane</keyword>
<dbReference type="AlphaFoldDB" id="A0A067NZV3"/>
<evidence type="ECO:0000256" key="8">
    <source>
        <dbReference type="SAM" id="MobiDB-lite"/>
    </source>
</evidence>
<proteinExistence type="predicted"/>
<evidence type="ECO:0000256" key="4">
    <source>
        <dbReference type="ARBA" id="ARBA00023015"/>
    </source>
</evidence>
<evidence type="ECO:0000256" key="7">
    <source>
        <dbReference type="ARBA" id="ARBA00023242"/>
    </source>
</evidence>
<evidence type="ECO:0000256" key="6">
    <source>
        <dbReference type="ARBA" id="ARBA00023163"/>
    </source>
</evidence>
<evidence type="ECO:0000256" key="5">
    <source>
        <dbReference type="ARBA" id="ARBA00023125"/>
    </source>
</evidence>
<evidence type="ECO:0000313" key="11">
    <source>
        <dbReference type="EMBL" id="KDQ29677.1"/>
    </source>
</evidence>
<dbReference type="SMART" id="SM00066">
    <property type="entry name" value="GAL4"/>
    <property type="match status" value="1"/>
</dbReference>
<feature type="region of interest" description="Disordered" evidence="8">
    <location>
        <begin position="1"/>
        <end position="25"/>
    </location>
</feature>
<comment type="subcellular location">
    <subcellularLocation>
        <location evidence="1">Nucleus</location>
    </subcellularLocation>
</comment>
<sequence length="655" mass="73356">MASKRIQDDQNNSRNRPAKRSKASQACSTCRKHKTRCELLDTNCTTGPIQCHRCKVLNIECSFENSDIIILPKNSSGPPGAAPGVEFSPDITSEPTSDSAHNSVQAESPPTPPENSNRLLKVDDFIPTPRTPWGSLNLPDGFDWGVAPITAVQGFTTPQLAPQRHSPYHDTALSAILTPSQIANCLEIFESRYRPWMNLPPSKENTPALDLARCLIAARHLDSLTRSRVAPRLQVLVEKTILQPGYMSMSAEFVEVLLMFSLWEPLCGDGYDLPREGRLLATSAVEVAQKLGYDRYGVLTLRQGALDLMDANSDEIRFTRLWTTANNIEQLLLLGTGKASPTRKRMTDRDFMSVFTTEDSRDMRLGLFSRLFDLTDRGMSIHMETSADMDQFHKEATDVLNSFSWLHRLIAPLPVVSQFDSFYFHILEINYHICRLLIIHNILLNMRRVFDTSSQRMWFQVQHNNVYLAHGWTGDALCTAEAALIALLSRPDFVSLSTVPDQYFTLLTFACTFLIVARFAIYHIREGPLHGQTENLLMKTAERFQQAALSPNHMPNRCAEAIKELLGAWERRGPRVISTSKEIALRPTTQSGENHHSSGPGHNGIPASSSYPHSQPHTTVPPIPPNIPPGFATFSDPDMFFDAQFWSSFIGNLNP</sequence>
<dbReference type="InterPro" id="IPR051089">
    <property type="entry name" value="prtT"/>
</dbReference>
<evidence type="ECO:0000256" key="3">
    <source>
        <dbReference type="ARBA" id="ARBA00022833"/>
    </source>
</evidence>
<dbReference type="Proteomes" id="UP000027073">
    <property type="component" value="Unassembled WGS sequence"/>
</dbReference>
<gene>
    <name evidence="11" type="ORF">PLEOSDRAFT_1064473</name>
</gene>
<feature type="compositionally biased region" description="Polar residues" evidence="8">
    <location>
        <begin position="606"/>
        <end position="618"/>
    </location>
</feature>
<keyword evidence="3" id="KW-0862">Zinc</keyword>
<reference evidence="12" key="1">
    <citation type="journal article" date="2014" name="Proc. Natl. Acad. Sci. U.S.A.">
        <title>Extensive sampling of basidiomycete genomes demonstrates inadequacy of the white-rot/brown-rot paradigm for wood decay fungi.</title>
        <authorList>
            <person name="Riley R."/>
            <person name="Salamov A.A."/>
            <person name="Brown D.W."/>
            <person name="Nagy L.G."/>
            <person name="Floudas D."/>
            <person name="Held B.W."/>
            <person name="Levasseur A."/>
            <person name="Lombard V."/>
            <person name="Morin E."/>
            <person name="Otillar R."/>
            <person name="Lindquist E.A."/>
            <person name="Sun H."/>
            <person name="LaButti K.M."/>
            <person name="Schmutz J."/>
            <person name="Jabbour D."/>
            <person name="Luo H."/>
            <person name="Baker S.E."/>
            <person name="Pisabarro A.G."/>
            <person name="Walton J.D."/>
            <person name="Blanchette R.A."/>
            <person name="Henrissat B."/>
            <person name="Martin F."/>
            <person name="Cullen D."/>
            <person name="Hibbett D.S."/>
            <person name="Grigoriev I.V."/>
        </authorList>
    </citation>
    <scope>NUCLEOTIDE SEQUENCE [LARGE SCALE GENOMIC DNA]</scope>
    <source>
        <strain evidence="12">PC15</strain>
    </source>
</reference>
<dbReference type="InterPro" id="IPR001138">
    <property type="entry name" value="Zn2Cys6_DnaBD"/>
</dbReference>
<evidence type="ECO:0000256" key="9">
    <source>
        <dbReference type="SAM" id="Phobius"/>
    </source>
</evidence>
<dbReference type="GO" id="GO:0000981">
    <property type="term" value="F:DNA-binding transcription factor activity, RNA polymerase II-specific"/>
    <property type="evidence" value="ECO:0007669"/>
    <property type="project" value="InterPro"/>
</dbReference>
<dbReference type="STRING" id="1137138.A0A067NZV3"/>
<dbReference type="CDD" id="cd00067">
    <property type="entry name" value="GAL4"/>
    <property type="match status" value="1"/>
</dbReference>
<feature type="region of interest" description="Disordered" evidence="8">
    <location>
        <begin position="584"/>
        <end position="631"/>
    </location>
</feature>
<feature type="transmembrane region" description="Helical" evidence="9">
    <location>
        <begin position="503"/>
        <end position="521"/>
    </location>
</feature>
<feature type="compositionally biased region" description="Polar residues" evidence="8">
    <location>
        <begin position="90"/>
        <end position="118"/>
    </location>
</feature>
<evidence type="ECO:0000313" key="12">
    <source>
        <dbReference type="Proteomes" id="UP000027073"/>
    </source>
</evidence>
<dbReference type="HOGENOM" id="CLU_026728_0_0_1"/>
<dbReference type="EMBL" id="KL198007">
    <property type="protein sequence ID" value="KDQ29677.1"/>
    <property type="molecule type" value="Genomic_DNA"/>
</dbReference>
<dbReference type="CDD" id="cd12148">
    <property type="entry name" value="fungal_TF_MHR"/>
    <property type="match status" value="1"/>
</dbReference>
<dbReference type="InParanoid" id="A0A067NZV3"/>
<keyword evidence="2" id="KW-0479">Metal-binding</keyword>
<feature type="compositionally biased region" description="Pro residues" evidence="8">
    <location>
        <begin position="619"/>
        <end position="628"/>
    </location>
</feature>
<dbReference type="PANTHER" id="PTHR31845:SF34">
    <property type="entry name" value="TRANSCRIPTIONAL ACTIVATOR OF PROTEASES PRTT"/>
    <property type="match status" value="1"/>
</dbReference>
<keyword evidence="6" id="KW-0804">Transcription</keyword>
<dbReference type="OrthoDB" id="2595934at2759"/>
<dbReference type="GO" id="GO:0008270">
    <property type="term" value="F:zinc ion binding"/>
    <property type="evidence" value="ECO:0007669"/>
    <property type="project" value="InterPro"/>
</dbReference>
<feature type="domain" description="Zn(2)-C6 fungal-type" evidence="10">
    <location>
        <begin position="26"/>
        <end position="63"/>
    </location>
</feature>
<organism evidence="11 12">
    <name type="scientific">Pleurotus ostreatus (strain PC15)</name>
    <name type="common">Oyster mushroom</name>
    <dbReference type="NCBI Taxonomy" id="1137138"/>
    <lineage>
        <taxon>Eukaryota</taxon>
        <taxon>Fungi</taxon>
        <taxon>Dikarya</taxon>
        <taxon>Basidiomycota</taxon>
        <taxon>Agaricomycotina</taxon>
        <taxon>Agaricomycetes</taxon>
        <taxon>Agaricomycetidae</taxon>
        <taxon>Agaricales</taxon>
        <taxon>Pleurotineae</taxon>
        <taxon>Pleurotaceae</taxon>
        <taxon>Pleurotus</taxon>
    </lineage>
</organism>
<feature type="region of interest" description="Disordered" evidence="8">
    <location>
        <begin position="74"/>
        <end position="118"/>
    </location>
</feature>
<evidence type="ECO:0000256" key="2">
    <source>
        <dbReference type="ARBA" id="ARBA00022723"/>
    </source>
</evidence>
<evidence type="ECO:0000256" key="1">
    <source>
        <dbReference type="ARBA" id="ARBA00004123"/>
    </source>
</evidence>
<dbReference type="InterPro" id="IPR036864">
    <property type="entry name" value="Zn2-C6_fun-type_DNA-bd_sf"/>
</dbReference>
<keyword evidence="9" id="KW-0472">Membrane</keyword>
<dbReference type="GO" id="GO:0005634">
    <property type="term" value="C:nucleus"/>
    <property type="evidence" value="ECO:0007669"/>
    <property type="project" value="UniProtKB-SubCell"/>
</dbReference>
<dbReference type="PANTHER" id="PTHR31845">
    <property type="entry name" value="FINGER DOMAIN PROTEIN, PUTATIVE-RELATED"/>
    <property type="match status" value="1"/>
</dbReference>
<dbReference type="SUPFAM" id="SSF57701">
    <property type="entry name" value="Zn2/Cys6 DNA-binding domain"/>
    <property type="match status" value="1"/>
</dbReference>
<dbReference type="Gene3D" id="4.10.240.10">
    <property type="entry name" value="Zn(2)-C6 fungal-type DNA-binding domain"/>
    <property type="match status" value="1"/>
</dbReference>
<keyword evidence="9" id="KW-1133">Transmembrane helix</keyword>
<dbReference type="VEuPathDB" id="FungiDB:PLEOSDRAFT_1064473"/>